<dbReference type="EMBL" id="JBFOHL010000003">
    <property type="protein sequence ID" value="MEW9623408.1"/>
    <property type="molecule type" value="Genomic_DNA"/>
</dbReference>
<dbReference type="Proteomes" id="UP001556170">
    <property type="component" value="Unassembled WGS sequence"/>
</dbReference>
<comment type="caution">
    <text evidence="1">The sequence shown here is derived from an EMBL/GenBank/DDBJ whole genome shotgun (WGS) entry which is preliminary data.</text>
</comment>
<gene>
    <name evidence="1" type="ORF">ABQJ56_04115</name>
</gene>
<sequence>MAMVLNGRDDMPSFGPRPDYRGLEAYAHTGLDDAAIARVVNYVRSHSGNHYRDTVTAARVAALHPATKGPP</sequence>
<reference evidence="1 2" key="1">
    <citation type="submission" date="2024-06" db="EMBL/GenBank/DDBJ databases">
        <authorList>
            <person name="Woo H."/>
        </authorList>
    </citation>
    <scope>NUCLEOTIDE SEQUENCE [LARGE SCALE GENOMIC DNA]</scope>
    <source>
        <strain evidence="1 2">S2-g</strain>
    </source>
</reference>
<dbReference type="Gene3D" id="1.10.760.10">
    <property type="entry name" value="Cytochrome c-like domain"/>
    <property type="match status" value="1"/>
</dbReference>
<name>A0ABV3QNG2_9GAMM</name>
<protein>
    <submittedName>
        <fullName evidence="1">Uncharacterized protein</fullName>
    </submittedName>
</protein>
<accession>A0ABV3QNG2</accession>
<evidence type="ECO:0000313" key="2">
    <source>
        <dbReference type="Proteomes" id="UP001556170"/>
    </source>
</evidence>
<evidence type="ECO:0000313" key="1">
    <source>
        <dbReference type="EMBL" id="MEW9623408.1"/>
    </source>
</evidence>
<organism evidence="1 2">
    <name type="scientific">Rhodanobacter geophilus</name>
    <dbReference type="NCBI Taxonomy" id="3162488"/>
    <lineage>
        <taxon>Bacteria</taxon>
        <taxon>Pseudomonadati</taxon>
        <taxon>Pseudomonadota</taxon>
        <taxon>Gammaproteobacteria</taxon>
        <taxon>Lysobacterales</taxon>
        <taxon>Rhodanobacteraceae</taxon>
        <taxon>Rhodanobacter</taxon>
    </lineage>
</organism>
<keyword evidence="2" id="KW-1185">Reference proteome</keyword>
<dbReference type="RefSeq" id="WP_367843719.1">
    <property type="nucleotide sequence ID" value="NZ_JBFOHL010000003.1"/>
</dbReference>
<dbReference type="InterPro" id="IPR036909">
    <property type="entry name" value="Cyt_c-like_dom_sf"/>
</dbReference>
<proteinExistence type="predicted"/>